<organism evidence="2 3">
    <name type="scientific">Quercus rubra</name>
    <name type="common">Northern red oak</name>
    <name type="synonym">Quercus borealis</name>
    <dbReference type="NCBI Taxonomy" id="3512"/>
    <lineage>
        <taxon>Eukaryota</taxon>
        <taxon>Viridiplantae</taxon>
        <taxon>Streptophyta</taxon>
        <taxon>Embryophyta</taxon>
        <taxon>Tracheophyta</taxon>
        <taxon>Spermatophyta</taxon>
        <taxon>Magnoliopsida</taxon>
        <taxon>eudicotyledons</taxon>
        <taxon>Gunneridae</taxon>
        <taxon>Pentapetalae</taxon>
        <taxon>rosids</taxon>
        <taxon>fabids</taxon>
        <taxon>Fagales</taxon>
        <taxon>Fagaceae</taxon>
        <taxon>Quercus</taxon>
    </lineage>
</organism>
<protein>
    <recommendedName>
        <fullName evidence="1">F-box domain-containing protein</fullName>
    </recommendedName>
</protein>
<keyword evidence="3" id="KW-1185">Reference proteome</keyword>
<reference evidence="2 3" key="1">
    <citation type="journal article" date="2023" name="G3 (Bethesda)">
        <title>A haplotype-resolved chromosome-scale genome for Quercus rubra L. provides insights into the genetics of adaptive traits for red oak species.</title>
        <authorList>
            <person name="Kapoor B."/>
            <person name="Jenkins J."/>
            <person name="Schmutz J."/>
            <person name="Zhebentyayeva T."/>
            <person name="Kuelheim C."/>
            <person name="Coggeshall M."/>
            <person name="Heim C."/>
            <person name="Lasky J.R."/>
            <person name="Leites L."/>
            <person name="Islam-Faridi N."/>
            <person name="Romero-Severson J."/>
            <person name="DeLeo V.L."/>
            <person name="Lucas S.M."/>
            <person name="Lazic D."/>
            <person name="Gailing O."/>
            <person name="Carlson J."/>
            <person name="Staton M."/>
        </authorList>
    </citation>
    <scope>NUCLEOTIDE SEQUENCE [LARGE SCALE GENOMIC DNA]</scope>
    <source>
        <strain evidence="2">Pseudo-F2</strain>
    </source>
</reference>
<proteinExistence type="predicted"/>
<dbReference type="AlphaFoldDB" id="A0AAN7ILE3"/>
<dbReference type="PANTHER" id="PTHR31900:SF30">
    <property type="entry name" value="SUPERFAMILY PROTEIN, PUTATIVE-RELATED"/>
    <property type="match status" value="1"/>
</dbReference>
<dbReference type="EMBL" id="JAXUIC010000007">
    <property type="protein sequence ID" value="KAK4581709.1"/>
    <property type="molecule type" value="Genomic_DNA"/>
</dbReference>
<dbReference type="InterPro" id="IPR036047">
    <property type="entry name" value="F-box-like_dom_sf"/>
</dbReference>
<sequence>MKSSDEIADDEIADRLSTLPEDILLEILSHFSLKESAASSVLSKTWTTLWIELPNLDLDDRNLEGYEFRHLIRKVVMTRETHPVHQLRLSWIQEEIPTWDVVGWVSCLVGKETKQIDVCVETTFQRRYHLPNCLFFGGNENLVENIVSLKLKGFMVLDTAYYLFAFPSLKVLELINILYTEGDSLSKILSSFTVIEDLKLQIGVQTLKSLRVTFSTSTLKRFQCRLLSGGPTCEFKIDTPALEFCNFRADQAQDC</sequence>
<dbReference type="PANTHER" id="PTHR31900">
    <property type="entry name" value="F-BOX/RNI SUPERFAMILY PROTEIN-RELATED"/>
    <property type="match status" value="1"/>
</dbReference>
<evidence type="ECO:0000313" key="3">
    <source>
        <dbReference type="Proteomes" id="UP001324115"/>
    </source>
</evidence>
<feature type="domain" description="F-box" evidence="1">
    <location>
        <begin position="16"/>
        <end position="50"/>
    </location>
</feature>
<comment type="caution">
    <text evidence="2">The sequence shown here is derived from an EMBL/GenBank/DDBJ whole genome shotgun (WGS) entry which is preliminary data.</text>
</comment>
<dbReference type="InterPro" id="IPR001810">
    <property type="entry name" value="F-box_dom"/>
</dbReference>
<gene>
    <name evidence="2" type="ORF">RGQ29_025040</name>
</gene>
<name>A0AAN7ILE3_QUERU</name>
<evidence type="ECO:0000313" key="2">
    <source>
        <dbReference type="EMBL" id="KAK4581709.1"/>
    </source>
</evidence>
<evidence type="ECO:0000259" key="1">
    <source>
        <dbReference type="Pfam" id="PF00646"/>
    </source>
</evidence>
<accession>A0AAN7ILE3</accession>
<dbReference type="SUPFAM" id="SSF81383">
    <property type="entry name" value="F-box domain"/>
    <property type="match status" value="1"/>
</dbReference>
<dbReference type="Proteomes" id="UP001324115">
    <property type="component" value="Unassembled WGS sequence"/>
</dbReference>
<dbReference type="InterPro" id="IPR050232">
    <property type="entry name" value="FBL13/AtMIF1-like"/>
</dbReference>
<dbReference type="Pfam" id="PF00646">
    <property type="entry name" value="F-box"/>
    <property type="match status" value="1"/>
</dbReference>